<keyword evidence="4 7" id="KW-0812">Transmembrane</keyword>
<dbReference type="PANTHER" id="PTHR30347:SF1">
    <property type="entry name" value="MECHANOSENSITIVE CHANNEL MSCK"/>
    <property type="match status" value="1"/>
</dbReference>
<dbReference type="SUPFAM" id="SSF82861">
    <property type="entry name" value="Mechanosensitive channel protein MscS (YggB), transmembrane region"/>
    <property type="match status" value="1"/>
</dbReference>
<gene>
    <name evidence="11" type="ORF">SAMN04488057_11688</name>
</gene>
<reference evidence="11 12" key="1">
    <citation type="submission" date="2016-11" db="EMBL/GenBank/DDBJ databases">
        <authorList>
            <person name="Jaros S."/>
            <person name="Januszkiewicz K."/>
            <person name="Wedrychowicz H."/>
        </authorList>
    </citation>
    <scope>NUCLEOTIDE SEQUENCE [LARGE SCALE GENOMIC DNA]</scope>
    <source>
        <strain evidence="11 12">CGMCC 1.6102</strain>
    </source>
</reference>
<keyword evidence="3" id="KW-1003">Cell membrane</keyword>
<evidence type="ECO:0000256" key="7">
    <source>
        <dbReference type="SAM" id="Phobius"/>
    </source>
</evidence>
<dbReference type="InterPro" id="IPR011066">
    <property type="entry name" value="MscS_channel_C_sf"/>
</dbReference>
<keyword evidence="6 7" id="KW-0472">Membrane</keyword>
<dbReference type="InterPro" id="IPR006685">
    <property type="entry name" value="MscS_channel_2nd"/>
</dbReference>
<evidence type="ECO:0000259" key="10">
    <source>
        <dbReference type="Pfam" id="PF21088"/>
    </source>
</evidence>
<feature type="transmembrane region" description="Helical" evidence="7">
    <location>
        <begin position="104"/>
        <end position="122"/>
    </location>
</feature>
<dbReference type="AlphaFoldDB" id="A0A1M7QDR2"/>
<evidence type="ECO:0000256" key="6">
    <source>
        <dbReference type="ARBA" id="ARBA00023136"/>
    </source>
</evidence>
<proteinExistence type="inferred from homology"/>
<dbReference type="InterPro" id="IPR049142">
    <property type="entry name" value="MS_channel_1st"/>
</dbReference>
<protein>
    <submittedName>
        <fullName evidence="11">Mechanosensitive ion channel</fullName>
    </submittedName>
</protein>
<dbReference type="GO" id="GO:0005886">
    <property type="term" value="C:plasma membrane"/>
    <property type="evidence" value="ECO:0007669"/>
    <property type="project" value="UniProtKB-SubCell"/>
</dbReference>
<dbReference type="Gene3D" id="3.30.70.100">
    <property type="match status" value="1"/>
</dbReference>
<evidence type="ECO:0000259" key="9">
    <source>
        <dbReference type="Pfam" id="PF21082"/>
    </source>
</evidence>
<dbReference type="InterPro" id="IPR010920">
    <property type="entry name" value="LSM_dom_sf"/>
</dbReference>
<dbReference type="Gene3D" id="2.30.30.60">
    <property type="match status" value="1"/>
</dbReference>
<comment type="similarity">
    <text evidence="2">Belongs to the MscS (TC 1.A.23) family.</text>
</comment>
<dbReference type="SUPFAM" id="SSF82689">
    <property type="entry name" value="Mechanosensitive channel protein MscS (YggB), C-terminal domain"/>
    <property type="match status" value="1"/>
</dbReference>
<evidence type="ECO:0000313" key="11">
    <source>
        <dbReference type="EMBL" id="SHN28626.1"/>
    </source>
</evidence>
<dbReference type="RefSeq" id="WP_073097141.1">
    <property type="nucleotide sequence ID" value="NZ_FRCY01000016.1"/>
</dbReference>
<dbReference type="SUPFAM" id="SSF50182">
    <property type="entry name" value="Sm-like ribonucleoproteins"/>
    <property type="match status" value="1"/>
</dbReference>
<dbReference type="InterPro" id="IPR011014">
    <property type="entry name" value="MscS_channel_TM-2"/>
</dbReference>
<feature type="domain" description="Mechanosensitive ion channel MscS C-terminal" evidence="9">
    <location>
        <begin position="199"/>
        <end position="282"/>
    </location>
</feature>
<accession>A0A1M7QDR2</accession>
<evidence type="ECO:0000313" key="12">
    <source>
        <dbReference type="Proteomes" id="UP000184513"/>
    </source>
</evidence>
<dbReference type="Pfam" id="PF21088">
    <property type="entry name" value="MS_channel_1st"/>
    <property type="match status" value="1"/>
</dbReference>
<dbReference type="OrthoDB" id="9809206at2"/>
<comment type="subcellular location">
    <subcellularLocation>
        <location evidence="1">Cell membrane</location>
        <topology evidence="1">Multi-pass membrane protein</topology>
    </subcellularLocation>
</comment>
<dbReference type="Gene3D" id="1.10.287.1260">
    <property type="match status" value="1"/>
</dbReference>
<dbReference type="InterPro" id="IPR052702">
    <property type="entry name" value="MscS-like_channel"/>
</dbReference>
<feature type="transmembrane region" description="Helical" evidence="7">
    <location>
        <begin position="79"/>
        <end position="98"/>
    </location>
</feature>
<evidence type="ECO:0000256" key="5">
    <source>
        <dbReference type="ARBA" id="ARBA00022989"/>
    </source>
</evidence>
<dbReference type="InterPro" id="IPR049278">
    <property type="entry name" value="MS_channel_C"/>
</dbReference>
<name>A0A1M7QDR2_9BACT</name>
<dbReference type="Proteomes" id="UP000184513">
    <property type="component" value="Unassembled WGS sequence"/>
</dbReference>
<evidence type="ECO:0000256" key="2">
    <source>
        <dbReference type="ARBA" id="ARBA00008017"/>
    </source>
</evidence>
<dbReference type="Pfam" id="PF00924">
    <property type="entry name" value="MS_channel_2nd"/>
    <property type="match status" value="1"/>
</dbReference>
<feature type="transmembrane region" description="Helical" evidence="7">
    <location>
        <begin position="38"/>
        <end position="58"/>
    </location>
</feature>
<feature type="domain" description="Mechanosensitive ion channel MscS" evidence="8">
    <location>
        <begin position="124"/>
        <end position="191"/>
    </location>
</feature>
<dbReference type="PANTHER" id="PTHR30347">
    <property type="entry name" value="POTASSIUM CHANNEL RELATED"/>
    <property type="match status" value="1"/>
</dbReference>
<sequence length="301" mass="34123">MEEIIDSIKKGDFGKILEYLNDILDIRLLMLGKTELTLGLFISLAVAVFLLFFVSELARKFLANKVLTRYKLEVGIRQSIATIFKYVLIILGLVTILQNSNVDLSALGILAGAIGVGIGFGLQNITNNFISGLIILFERPIKVGDRIEVNDVYGDVTKISARSTMVLTNDNISVIVPNSQFIDNAVINWSHNDRNIRFNIPVGVSYREDPSKIRKILLEVVKANEGVLNYPEPDVLFDQYNESSIDFNLRVWTSDYINKPGVLKSQLYYEIFRRFGEEKVEIPFPQRDLHIRSGLEKFTRS</sequence>
<evidence type="ECO:0000256" key="4">
    <source>
        <dbReference type="ARBA" id="ARBA00022692"/>
    </source>
</evidence>
<dbReference type="InterPro" id="IPR023408">
    <property type="entry name" value="MscS_beta-dom_sf"/>
</dbReference>
<evidence type="ECO:0000256" key="1">
    <source>
        <dbReference type="ARBA" id="ARBA00004651"/>
    </source>
</evidence>
<feature type="domain" description="Mechanosensitive ion channel transmembrane helices 2/3" evidence="10">
    <location>
        <begin position="82"/>
        <end position="123"/>
    </location>
</feature>
<keyword evidence="12" id="KW-1185">Reference proteome</keyword>
<dbReference type="EMBL" id="FRCY01000016">
    <property type="protein sequence ID" value="SHN28626.1"/>
    <property type="molecule type" value="Genomic_DNA"/>
</dbReference>
<evidence type="ECO:0000259" key="8">
    <source>
        <dbReference type="Pfam" id="PF00924"/>
    </source>
</evidence>
<evidence type="ECO:0000256" key="3">
    <source>
        <dbReference type="ARBA" id="ARBA00022475"/>
    </source>
</evidence>
<dbReference type="Pfam" id="PF21082">
    <property type="entry name" value="MS_channel_3rd"/>
    <property type="match status" value="1"/>
</dbReference>
<keyword evidence="5 7" id="KW-1133">Transmembrane helix</keyword>
<dbReference type="STRING" id="388280.SAMN04488057_11688"/>
<organism evidence="11 12">
    <name type="scientific">Cyclobacterium lianum</name>
    <dbReference type="NCBI Taxonomy" id="388280"/>
    <lineage>
        <taxon>Bacteria</taxon>
        <taxon>Pseudomonadati</taxon>
        <taxon>Bacteroidota</taxon>
        <taxon>Cytophagia</taxon>
        <taxon>Cytophagales</taxon>
        <taxon>Cyclobacteriaceae</taxon>
        <taxon>Cyclobacterium</taxon>
    </lineage>
</organism>
<dbReference type="GO" id="GO:0008381">
    <property type="term" value="F:mechanosensitive monoatomic ion channel activity"/>
    <property type="evidence" value="ECO:0007669"/>
    <property type="project" value="UniProtKB-ARBA"/>
</dbReference>